<feature type="domain" description="DM2" evidence="2">
    <location>
        <begin position="210"/>
        <end position="287"/>
    </location>
</feature>
<dbReference type="InterPro" id="IPR036885">
    <property type="entry name" value="SWIB_MDM2_dom_sf"/>
</dbReference>
<dbReference type="AlphaFoldDB" id="A0A7S1X1K0"/>
<dbReference type="Gene3D" id="1.10.245.10">
    <property type="entry name" value="SWIB/MDM2 domain"/>
    <property type="match status" value="1"/>
</dbReference>
<sequence length="423" mass="47119">MPLPGPGQPGAPSSSGQHDSRTLGKRGRRVGSKNKVHPGVVPAPKRGRKKKQVTFIPHKVASAVPESAYFSQLLDFERRIDGVIAKKKTDIQEALKSQEYSQQKLRLYIYNTHEHQESPGPEDVPGWTLVIYGRLVTPSVDSSGPVQSSYNFSSLLKTLEVQLDEEQYEGPAGRVVWEASAHAGSHSEAFEIKRQGRGPCQATIKLSLSCGPQRFQLSRELAAIVGARQECRPRILRAIWSYIKANRLQSAANPLIVECDALLLPVLGEKQVKMSVMDDRISAHIKPAPPIELEYTIATDGLSPTHPECYEIDVEVPVNAPGRMADFLEALSKDRDLEAFQSRITHGIEKINEHRRRRAFFLGFSQSPVDFINTLVASQARDLRTSAAGNGSMEAMRRTHLFEGKWVEDAVFRYLHRKVTEGQ</sequence>
<dbReference type="InterPro" id="IPR003121">
    <property type="entry name" value="SWIB_MDM2_domain"/>
</dbReference>
<protein>
    <recommendedName>
        <fullName evidence="2">DM2 domain-containing protein</fullName>
    </recommendedName>
</protein>
<feature type="compositionally biased region" description="Basic residues" evidence="1">
    <location>
        <begin position="23"/>
        <end position="36"/>
    </location>
</feature>
<feature type="region of interest" description="Disordered" evidence="1">
    <location>
        <begin position="1"/>
        <end position="52"/>
    </location>
</feature>
<dbReference type="PANTHER" id="PTHR13844">
    <property type="entry name" value="SWI/SNF-RELATED MATRIX-ASSOCIATED ACTIN-DEPENDENT REGULATOR OF CHROMATIN SUBFAMILY D"/>
    <property type="match status" value="1"/>
</dbReference>
<reference evidence="3" key="1">
    <citation type="submission" date="2021-01" db="EMBL/GenBank/DDBJ databases">
        <authorList>
            <person name="Corre E."/>
            <person name="Pelletier E."/>
            <person name="Niang G."/>
            <person name="Scheremetjew M."/>
            <person name="Finn R."/>
            <person name="Kale V."/>
            <person name="Holt S."/>
            <person name="Cochrane G."/>
            <person name="Meng A."/>
            <person name="Brown T."/>
            <person name="Cohen L."/>
        </authorList>
    </citation>
    <scope>NUCLEOTIDE SEQUENCE</scope>
    <source>
        <strain evidence="3">PLY429</strain>
    </source>
</reference>
<name>A0A7S1X1K0_9CHLO</name>
<proteinExistence type="predicted"/>
<organism evidence="3">
    <name type="scientific">Tetraselmis chuii</name>
    <dbReference type="NCBI Taxonomy" id="63592"/>
    <lineage>
        <taxon>Eukaryota</taxon>
        <taxon>Viridiplantae</taxon>
        <taxon>Chlorophyta</taxon>
        <taxon>core chlorophytes</taxon>
        <taxon>Chlorodendrophyceae</taxon>
        <taxon>Chlorodendrales</taxon>
        <taxon>Chlorodendraceae</taxon>
        <taxon>Tetraselmis</taxon>
    </lineage>
</organism>
<dbReference type="EMBL" id="HBGG01009953">
    <property type="protein sequence ID" value="CAD9202786.1"/>
    <property type="molecule type" value="Transcribed_RNA"/>
</dbReference>
<dbReference type="CDD" id="cd10568">
    <property type="entry name" value="SWIB_like"/>
    <property type="match status" value="1"/>
</dbReference>
<evidence type="ECO:0000313" key="3">
    <source>
        <dbReference type="EMBL" id="CAD9202786.1"/>
    </source>
</evidence>
<dbReference type="InterPro" id="IPR019835">
    <property type="entry name" value="SWIB_domain"/>
</dbReference>
<dbReference type="SMART" id="SM00151">
    <property type="entry name" value="SWIB"/>
    <property type="match status" value="1"/>
</dbReference>
<dbReference type="SUPFAM" id="SSF47592">
    <property type="entry name" value="SWIB/MDM2 domain"/>
    <property type="match status" value="1"/>
</dbReference>
<dbReference type="Pfam" id="PF02201">
    <property type="entry name" value="SWIB"/>
    <property type="match status" value="1"/>
</dbReference>
<dbReference type="PROSITE" id="PS51925">
    <property type="entry name" value="SWIB_MDM2"/>
    <property type="match status" value="1"/>
</dbReference>
<gene>
    <name evidence="3" type="ORF">TCHU04912_LOCUS5019</name>
</gene>
<accession>A0A7S1X1K0</accession>
<evidence type="ECO:0000256" key="1">
    <source>
        <dbReference type="SAM" id="MobiDB-lite"/>
    </source>
</evidence>
<evidence type="ECO:0000259" key="2">
    <source>
        <dbReference type="PROSITE" id="PS51925"/>
    </source>
</evidence>